<evidence type="ECO:0000313" key="6">
    <source>
        <dbReference type="EMBL" id="GCB28896.1"/>
    </source>
</evidence>
<evidence type="ECO:0000256" key="2">
    <source>
        <dbReference type="SAM" id="MobiDB-lite"/>
    </source>
</evidence>
<feature type="domain" description="G5" evidence="4">
    <location>
        <begin position="289"/>
        <end position="368"/>
    </location>
</feature>
<keyword evidence="3" id="KW-0472">Membrane</keyword>
<feature type="domain" description="LysM" evidence="5">
    <location>
        <begin position="237"/>
        <end position="282"/>
    </location>
</feature>
<dbReference type="InterPro" id="IPR018392">
    <property type="entry name" value="LysM"/>
</dbReference>
<dbReference type="SMART" id="SM01208">
    <property type="entry name" value="G5"/>
    <property type="match status" value="1"/>
</dbReference>
<evidence type="ECO:0000256" key="3">
    <source>
        <dbReference type="SAM" id="Phobius"/>
    </source>
</evidence>
<dbReference type="PROSITE" id="PS51109">
    <property type="entry name" value="G5"/>
    <property type="match status" value="1"/>
</dbReference>
<feature type="transmembrane region" description="Helical" evidence="3">
    <location>
        <begin position="58"/>
        <end position="75"/>
    </location>
</feature>
<evidence type="ECO:0000256" key="1">
    <source>
        <dbReference type="ARBA" id="ARBA00022729"/>
    </source>
</evidence>
<keyword evidence="3" id="KW-1133">Transmembrane helix</keyword>
<dbReference type="Pfam" id="PF01476">
    <property type="entry name" value="LysM"/>
    <property type="match status" value="1"/>
</dbReference>
<dbReference type="Proteomes" id="UP000287361">
    <property type="component" value="Unassembled WGS sequence"/>
</dbReference>
<keyword evidence="3" id="KW-0812">Transmembrane</keyword>
<dbReference type="EMBL" id="BHVZ01000001">
    <property type="protein sequence ID" value="GCB28896.1"/>
    <property type="molecule type" value="Genomic_DNA"/>
</dbReference>
<comment type="caution">
    <text evidence="6">The sequence shown here is derived from an EMBL/GenBank/DDBJ whole genome shotgun (WGS) entry which is preliminary data.</text>
</comment>
<keyword evidence="7" id="KW-1185">Reference proteome</keyword>
<feature type="compositionally biased region" description="Basic residues" evidence="2">
    <location>
        <begin position="23"/>
        <end position="50"/>
    </location>
</feature>
<organism evidence="6 7">
    <name type="scientific">Anaerotignum faecicola</name>
    <dbReference type="NCBI Taxonomy" id="2358141"/>
    <lineage>
        <taxon>Bacteria</taxon>
        <taxon>Bacillati</taxon>
        <taxon>Bacillota</taxon>
        <taxon>Clostridia</taxon>
        <taxon>Lachnospirales</taxon>
        <taxon>Anaerotignaceae</taxon>
        <taxon>Anaerotignum</taxon>
    </lineage>
</organism>
<dbReference type="InterPro" id="IPR036779">
    <property type="entry name" value="LysM_dom_sf"/>
</dbReference>
<dbReference type="CDD" id="cd00118">
    <property type="entry name" value="LysM"/>
    <property type="match status" value="1"/>
</dbReference>
<protein>
    <submittedName>
        <fullName evidence="6">Uncharacterized protein</fullName>
    </submittedName>
</protein>
<feature type="region of interest" description="Disordered" evidence="2">
    <location>
        <begin position="1"/>
        <end position="50"/>
    </location>
</feature>
<proteinExistence type="predicted"/>
<dbReference type="Gene3D" id="2.20.230.10">
    <property type="entry name" value="Resuscitation-promoting factor rpfb"/>
    <property type="match status" value="1"/>
</dbReference>
<evidence type="ECO:0000259" key="5">
    <source>
        <dbReference type="PROSITE" id="PS51782"/>
    </source>
</evidence>
<dbReference type="Pfam" id="PF07501">
    <property type="entry name" value="G5"/>
    <property type="match status" value="1"/>
</dbReference>
<gene>
    <name evidence="6" type="ORF">KGMB03357_05570</name>
</gene>
<dbReference type="Gene3D" id="3.10.350.10">
    <property type="entry name" value="LysM domain"/>
    <property type="match status" value="1"/>
</dbReference>
<keyword evidence="1" id="KW-0732">Signal</keyword>
<evidence type="ECO:0000313" key="7">
    <source>
        <dbReference type="Proteomes" id="UP000287361"/>
    </source>
</evidence>
<accession>A0A401LBH4</accession>
<dbReference type="SMART" id="SM00257">
    <property type="entry name" value="LysM"/>
    <property type="match status" value="1"/>
</dbReference>
<dbReference type="OrthoDB" id="2065444at2"/>
<sequence>MADTLFPKREERVPYGSGTPAKRDRKNIKGKKTGRTNRNKPTEKKRGKKDGKKLNRNALYLIGIIVILFIVFLFVRKNGSAVYIADEQVGILETRKVTAKELTATLESQLEGIVGSKVQINEKIKVEGIHIGFKEKKDVCTMEHLLPKMRSKVTYKVEAAIITVDSEKVAILANEKAANAVLKQVQTDLMPKEGVAEDAEISWQEDVEVVKEFVDSTQILEQEDAVKVLESTTEATQSYTVQSGDAPYLIANEFKTTVEKLNQLNEGANLTGGIRVGQVINVPVQKPKISVKTVETQVLTAVEPKTYQTQYDDTKPSSYQKVIQQGKAGQKKSTIRITRINGEVTEEKEVDKEIIQEAVPEIIVKGTQ</sequence>
<reference evidence="6 7" key="1">
    <citation type="submission" date="2018-10" db="EMBL/GenBank/DDBJ databases">
        <title>Draft Genome Sequence of Anaerotignum sp. KCTC 15736.</title>
        <authorList>
            <person name="Choi S.H."/>
            <person name="Kim J.S."/>
            <person name="Kang S.W."/>
            <person name="Lee J.S."/>
            <person name="Park S.H."/>
        </authorList>
    </citation>
    <scope>NUCLEOTIDE SEQUENCE [LARGE SCALE GENOMIC DNA]</scope>
    <source>
        <strain evidence="6 7">KCTC 15736</strain>
    </source>
</reference>
<feature type="compositionally biased region" description="Basic and acidic residues" evidence="2">
    <location>
        <begin position="1"/>
        <end position="13"/>
    </location>
</feature>
<name>A0A401LBH4_9FIRM</name>
<dbReference type="PROSITE" id="PS51782">
    <property type="entry name" value="LYSM"/>
    <property type="match status" value="1"/>
</dbReference>
<dbReference type="InterPro" id="IPR011098">
    <property type="entry name" value="G5_dom"/>
</dbReference>
<evidence type="ECO:0000259" key="4">
    <source>
        <dbReference type="PROSITE" id="PS51109"/>
    </source>
</evidence>
<dbReference type="AlphaFoldDB" id="A0A401LBH4"/>
<dbReference type="SUPFAM" id="SSF54106">
    <property type="entry name" value="LysM domain"/>
    <property type="match status" value="1"/>
</dbReference>